<evidence type="ECO:0000256" key="8">
    <source>
        <dbReference type="ARBA" id="ARBA00023157"/>
    </source>
</evidence>
<evidence type="ECO:0000256" key="9">
    <source>
        <dbReference type="ARBA" id="ARBA00034075"/>
    </source>
</evidence>
<dbReference type="PANTHER" id="PTHR33938">
    <property type="entry name" value="FERULOYL ESTERASE B-RELATED"/>
    <property type="match status" value="1"/>
</dbReference>
<keyword evidence="2" id="KW-0719">Serine esterase</keyword>
<feature type="signal peptide" evidence="10">
    <location>
        <begin position="1"/>
        <end position="21"/>
    </location>
</feature>
<dbReference type="PANTHER" id="PTHR33938:SF15">
    <property type="entry name" value="FERULOYL ESTERASE B-RELATED"/>
    <property type="match status" value="1"/>
</dbReference>
<dbReference type="InterPro" id="IPR029058">
    <property type="entry name" value="AB_hydrolase_fold"/>
</dbReference>
<evidence type="ECO:0000256" key="1">
    <source>
        <dbReference type="ARBA" id="ARBA00006249"/>
    </source>
</evidence>
<keyword evidence="12" id="KW-1185">Reference proteome</keyword>
<comment type="catalytic activity">
    <reaction evidence="9">
        <text>feruloyl-polysaccharide + H2O = ferulate + polysaccharide.</text>
        <dbReference type="EC" id="3.1.1.73"/>
    </reaction>
</comment>
<name>A0AAN8RWI6_9PEZI</name>
<dbReference type="AlphaFoldDB" id="A0AAN8RWI6"/>
<evidence type="ECO:0000256" key="10">
    <source>
        <dbReference type="RuleBase" id="RU361238"/>
    </source>
</evidence>
<evidence type="ECO:0000256" key="7">
    <source>
        <dbReference type="ARBA" id="ARBA00022837"/>
    </source>
</evidence>
<dbReference type="SUPFAM" id="SSF53474">
    <property type="entry name" value="alpha/beta-Hydrolases"/>
    <property type="match status" value="1"/>
</dbReference>
<gene>
    <name evidence="11" type="primary">FAEB-2_5</name>
    <name evidence="11" type="ORF">TWF506_009656</name>
</gene>
<dbReference type="Gene3D" id="3.40.50.1820">
    <property type="entry name" value="alpha/beta hydrolase"/>
    <property type="match status" value="1"/>
</dbReference>
<dbReference type="GO" id="GO:0030600">
    <property type="term" value="F:feruloyl esterase activity"/>
    <property type="evidence" value="ECO:0007669"/>
    <property type="project" value="UniProtKB-EC"/>
</dbReference>
<keyword evidence="3" id="KW-0119">Carbohydrate metabolism</keyword>
<dbReference type="Pfam" id="PF07519">
    <property type="entry name" value="Tannase"/>
    <property type="match status" value="2"/>
</dbReference>
<keyword evidence="8" id="KW-1015">Disulfide bond</keyword>
<dbReference type="GO" id="GO:0045493">
    <property type="term" value="P:xylan catabolic process"/>
    <property type="evidence" value="ECO:0007669"/>
    <property type="project" value="UniProtKB-KW"/>
</dbReference>
<dbReference type="InterPro" id="IPR011118">
    <property type="entry name" value="Tannase/feruloyl_esterase"/>
</dbReference>
<sequence length="538" mass="59075">MKPIVLLTTLTLLFSPLPAAATGETQFKKRCSKLSKSFHAANTDILLAEYIARGTNITLPEPAARCPTSFISLADMCRLRLKVTTSSTSRVIVEVFMPTNWDSKGKRFLMTGNGGLGGCIQYNDMTYGTSLGFAAVGHDNGHAGDTALPFLNRPEVVKDYAWRALRTAGQVGKKAVNHFYPSSIKKSYYIGCSSGGRQGLKAAQEFPEEYDGIVSAAPAVYFQSVIAAGGQIFKIVGPPGSPTHLNQNQWNAVHQMVIDQCDGIDGVLDRVIEDPMKCQPRPEKLLCGPGQTWDSNQCLTAQQVLTVRKVYSPIYGNDGKFISPRLNPLTKEFVGYLFMYGGVPSYISEGWYKYALYNNPTWTIANDFNWNTVDDDFQQDLFGVGTDKTDLKAAKNKKTRILMYHGLADCLISSENSYRYYESVSRDMGLPSSQLDKFFRFFPIAGLDHCTSGDGAWFVGGSVQYSTAGALDVDPSDGVLMTMVKWVEQGIAPDTLMGRRLVGGNVTSEKAHCRHPLKTTYKGVGDPNLASSWECRTA</sequence>
<dbReference type="EMBL" id="JAVHJM010000007">
    <property type="protein sequence ID" value="KAK6510551.1"/>
    <property type="molecule type" value="Genomic_DNA"/>
</dbReference>
<keyword evidence="5 10" id="KW-0732">Signal</keyword>
<accession>A0AAN8RWI6</accession>
<comment type="similarity">
    <text evidence="1 10">Belongs to the tannase family.</text>
</comment>
<keyword evidence="7" id="KW-0106">Calcium</keyword>
<keyword evidence="4" id="KW-0479">Metal-binding</keyword>
<evidence type="ECO:0000256" key="6">
    <source>
        <dbReference type="ARBA" id="ARBA00022801"/>
    </source>
</evidence>
<protein>
    <recommendedName>
        <fullName evidence="10">Carboxylic ester hydrolase</fullName>
        <ecNumber evidence="10">3.1.1.-</ecNumber>
    </recommendedName>
</protein>
<evidence type="ECO:0000313" key="12">
    <source>
        <dbReference type="Proteomes" id="UP001307849"/>
    </source>
</evidence>
<reference evidence="11 12" key="1">
    <citation type="submission" date="2019-10" db="EMBL/GenBank/DDBJ databases">
        <authorList>
            <person name="Palmer J.M."/>
        </authorList>
    </citation>
    <scope>NUCLEOTIDE SEQUENCE [LARGE SCALE GENOMIC DNA]</scope>
    <source>
        <strain evidence="11 12">TWF506</strain>
    </source>
</reference>
<comment type="caution">
    <text evidence="11">The sequence shown here is derived from an EMBL/GenBank/DDBJ whole genome shotgun (WGS) entry which is preliminary data.</text>
</comment>
<evidence type="ECO:0000256" key="4">
    <source>
        <dbReference type="ARBA" id="ARBA00022723"/>
    </source>
</evidence>
<evidence type="ECO:0000256" key="3">
    <source>
        <dbReference type="ARBA" id="ARBA00022651"/>
    </source>
</evidence>
<organism evidence="11 12">
    <name type="scientific">Arthrobotrys conoides</name>
    <dbReference type="NCBI Taxonomy" id="74498"/>
    <lineage>
        <taxon>Eukaryota</taxon>
        <taxon>Fungi</taxon>
        <taxon>Dikarya</taxon>
        <taxon>Ascomycota</taxon>
        <taxon>Pezizomycotina</taxon>
        <taxon>Orbiliomycetes</taxon>
        <taxon>Orbiliales</taxon>
        <taxon>Orbiliaceae</taxon>
        <taxon>Arthrobotrys</taxon>
    </lineage>
</organism>
<evidence type="ECO:0000256" key="5">
    <source>
        <dbReference type="ARBA" id="ARBA00022729"/>
    </source>
</evidence>
<keyword evidence="6 10" id="KW-0378">Hydrolase</keyword>
<feature type="chain" id="PRO_5042670228" description="Carboxylic ester hydrolase" evidence="10">
    <location>
        <begin position="22"/>
        <end position="538"/>
    </location>
</feature>
<keyword evidence="3" id="KW-0624">Polysaccharide degradation</keyword>
<evidence type="ECO:0000256" key="2">
    <source>
        <dbReference type="ARBA" id="ARBA00022487"/>
    </source>
</evidence>
<dbReference type="Proteomes" id="UP001307849">
    <property type="component" value="Unassembled WGS sequence"/>
</dbReference>
<evidence type="ECO:0000313" key="11">
    <source>
        <dbReference type="EMBL" id="KAK6510551.1"/>
    </source>
</evidence>
<proteinExistence type="inferred from homology"/>
<dbReference type="EC" id="3.1.1.-" evidence="10"/>
<dbReference type="GO" id="GO:0046872">
    <property type="term" value="F:metal ion binding"/>
    <property type="evidence" value="ECO:0007669"/>
    <property type="project" value="UniProtKB-KW"/>
</dbReference>
<keyword evidence="3" id="KW-0858">Xylan degradation</keyword>